<evidence type="ECO:0000313" key="1">
    <source>
        <dbReference type="EMBL" id="AKF07647.1"/>
    </source>
</evidence>
<dbReference type="Proteomes" id="UP000034883">
    <property type="component" value="Chromosome"/>
</dbReference>
<keyword evidence="2" id="KW-1185">Reference proteome</keyword>
<accession>A0A0F6YJC3</accession>
<evidence type="ECO:0000313" key="2">
    <source>
        <dbReference type="Proteomes" id="UP000034883"/>
    </source>
</evidence>
<dbReference type="KEGG" id="samy:DB32_004796"/>
<dbReference type="EMBL" id="CP011125">
    <property type="protein sequence ID" value="AKF07647.1"/>
    <property type="molecule type" value="Genomic_DNA"/>
</dbReference>
<name>A0A0F6YJC3_9BACT</name>
<sequence length="346" mass="36344">MLLAILLAIATPGCFVFDESLYMNRDASTPGTDGGPPLLALADVCTGELPVVTFEDGATSWLRSFDTRGLSDDHSNLSCTGRPSPGPEGFFAIDMTAGERWHIHVRRRSSGADPVLYLLRQICDERNCDRPNGLDACRTDSDEHLSLVAGQTGRYFVGIDSSNSEGFAGSVEVFRPECGNGVQEHGESCEPGVNPSLTCSDQCRVVLAGGASEHEVNDDAFMANELDVTGGAMSVGGRVGALCELDVYAVDVPEGGGSIRASLRTAGGADCPSNTPSTELQLVGADGIVVLGTGTARGASSCPSIDETDSFANGLAAGRYHLRVYAVNEAIDRPFDYSLRVEVVTP</sequence>
<reference evidence="1 2" key="1">
    <citation type="submission" date="2015-03" db="EMBL/GenBank/DDBJ databases">
        <title>Genome assembly of Sandaracinus amylolyticus DSM 53668.</title>
        <authorList>
            <person name="Sharma G."/>
            <person name="Subramanian S."/>
        </authorList>
    </citation>
    <scope>NUCLEOTIDE SEQUENCE [LARGE SCALE GENOMIC DNA]</scope>
    <source>
        <strain evidence="1 2">DSM 53668</strain>
    </source>
</reference>
<proteinExistence type="predicted"/>
<dbReference type="Gene3D" id="2.60.120.380">
    <property type="match status" value="1"/>
</dbReference>
<protein>
    <recommendedName>
        <fullName evidence="3">Peptidase C-terminal archaeal/bacterial domain-containing protein</fullName>
    </recommendedName>
</protein>
<dbReference type="STRING" id="927083.DB32_004796"/>
<dbReference type="AlphaFoldDB" id="A0A0F6YJC3"/>
<gene>
    <name evidence="1" type="ORF">DB32_004796</name>
</gene>
<evidence type="ECO:0008006" key="3">
    <source>
        <dbReference type="Google" id="ProtNLM"/>
    </source>
</evidence>
<organism evidence="1 2">
    <name type="scientific">Sandaracinus amylolyticus</name>
    <dbReference type="NCBI Taxonomy" id="927083"/>
    <lineage>
        <taxon>Bacteria</taxon>
        <taxon>Pseudomonadati</taxon>
        <taxon>Myxococcota</taxon>
        <taxon>Polyangia</taxon>
        <taxon>Polyangiales</taxon>
        <taxon>Sandaracinaceae</taxon>
        <taxon>Sandaracinus</taxon>
    </lineage>
</organism>